<dbReference type="InterPro" id="IPR045509">
    <property type="entry name" value="HD_assoc_2"/>
</dbReference>
<dbReference type="InterPro" id="IPR006674">
    <property type="entry name" value="HD_domain"/>
</dbReference>
<accession>A0A4E0PYF2</accession>
<dbReference type="OrthoDB" id="8895at2157"/>
<comment type="caution">
    <text evidence="2">The sequence shown here is derived from an EMBL/GenBank/DDBJ whole genome shotgun (WGS) entry which is preliminary data.</text>
</comment>
<dbReference type="InterPro" id="IPR003607">
    <property type="entry name" value="HD/PDEase_dom"/>
</dbReference>
<feature type="domain" description="HD" evidence="1">
    <location>
        <begin position="53"/>
        <end position="190"/>
    </location>
</feature>
<sequence length="614" mass="69753">MQKPLLIHDPVHKTIILDELEQMLVNTRHVQRLRNIQQLGLVDNVYPGANHTRFEHSIGTMHMASVMGSSLELEQEDIRKIRLAGLLHDVGHPAFSHVVEGVLKRDVLLQPVMDGVHFLGHEAFTRQIISEHMPEDMSISSYVEKEFGADPHTFFREISKIATGDTSSMEKPYLAQIISDDVDADRIDFLLRDSYHTGVSFGMIDVDQIVRSLMIRNGNVVLGSPLGSGYDEDMALTAAESMLISRAHHYTAIIHNPKTQASRMMLLQALEDALIQFGKKHGTKSAREEVVRFFTQYNDDDLLGFIRSYGSEQSSRMLTDIRDGFIFVPVARLNQKTIPPSIRMTLSTIARHGVATKKLEDLVARELGDVLVDLSVASGVPKSMRIVIGDEDAFFYDESALANGLVRVISRQLSLTAFAHPDMAKDVDKGSMAGRLRVAVDRISPKLLHFIRTEHYLPVEGVILLFFGVHNVFVKEEDGFVSIPRLRHITWLYRTIRHLRGSVRLKNLFDYSFHDKYGFPYSEKLFEDIQILVAMGIVNEDLRYYEKGGRFRQSYEYVLTWDGVEYAKALADAYRPEFEEIMEYLVINKHSVPRDIVTIPANRYASGKRYTGVN</sequence>
<dbReference type="InterPro" id="IPR050135">
    <property type="entry name" value="dGTPase-like"/>
</dbReference>
<dbReference type="Proteomes" id="UP000297295">
    <property type="component" value="Unassembled WGS sequence"/>
</dbReference>
<dbReference type="RefSeq" id="WP_135388482.1">
    <property type="nucleotide sequence ID" value="NZ_PGGK01000002.1"/>
</dbReference>
<dbReference type="PANTHER" id="PTHR11373">
    <property type="entry name" value="DEOXYNUCLEOSIDE TRIPHOSPHATE TRIPHOSPHOHYDROLASE"/>
    <property type="match status" value="1"/>
</dbReference>
<evidence type="ECO:0000259" key="1">
    <source>
        <dbReference type="PROSITE" id="PS51831"/>
    </source>
</evidence>
<dbReference type="Gene3D" id="1.10.3210.10">
    <property type="entry name" value="Hypothetical protein af1432"/>
    <property type="match status" value="1"/>
</dbReference>
<evidence type="ECO:0000313" key="2">
    <source>
        <dbReference type="EMBL" id="TGC11174.1"/>
    </source>
</evidence>
<dbReference type="CDD" id="cd00077">
    <property type="entry name" value="HDc"/>
    <property type="match status" value="1"/>
</dbReference>
<gene>
    <name evidence="2" type="ORF">CUN85_01985</name>
</gene>
<dbReference type="AlphaFoldDB" id="A0A4E0PYF2"/>
<dbReference type="GO" id="GO:0006203">
    <property type="term" value="P:dGTP catabolic process"/>
    <property type="evidence" value="ECO:0007669"/>
    <property type="project" value="TreeGrafter"/>
</dbReference>
<organism evidence="2 3">
    <name type="scientific">Methanolobus halotolerans</name>
    <dbReference type="NCBI Taxonomy" id="2052935"/>
    <lineage>
        <taxon>Archaea</taxon>
        <taxon>Methanobacteriati</taxon>
        <taxon>Methanobacteriota</taxon>
        <taxon>Stenosarchaea group</taxon>
        <taxon>Methanomicrobia</taxon>
        <taxon>Methanosarcinales</taxon>
        <taxon>Methanosarcinaceae</taxon>
        <taxon>Methanolobus</taxon>
    </lineage>
</organism>
<reference evidence="2 3" key="1">
    <citation type="submission" date="2017-11" db="EMBL/GenBank/DDBJ databases">
        <title>Isolation and Characterization of Methanogenic Archaea from Saline Meromictic Lake at Siberia.</title>
        <authorList>
            <person name="Shen Y."/>
            <person name="Huang H.-H."/>
            <person name="Lai M.-C."/>
            <person name="Chen S.-C."/>
        </authorList>
    </citation>
    <scope>NUCLEOTIDE SEQUENCE [LARGE SCALE GENOMIC DNA]</scope>
    <source>
        <strain evidence="2 3">SY-01</strain>
    </source>
</reference>
<keyword evidence="3" id="KW-1185">Reference proteome</keyword>
<protein>
    <submittedName>
        <fullName evidence="2">Metal-dependent phosphohydrolase</fullName>
    </submittedName>
</protein>
<keyword evidence="2" id="KW-0378">Hydrolase</keyword>
<dbReference type="GO" id="GO:0008832">
    <property type="term" value="F:dGTPase activity"/>
    <property type="evidence" value="ECO:0007669"/>
    <property type="project" value="TreeGrafter"/>
</dbReference>
<dbReference type="SUPFAM" id="SSF109604">
    <property type="entry name" value="HD-domain/PDEase-like"/>
    <property type="match status" value="1"/>
</dbReference>
<name>A0A4E0PYF2_9EURY</name>
<dbReference type="SMART" id="SM00471">
    <property type="entry name" value="HDc"/>
    <property type="match status" value="1"/>
</dbReference>
<dbReference type="PROSITE" id="PS51831">
    <property type="entry name" value="HD"/>
    <property type="match status" value="1"/>
</dbReference>
<dbReference type="PANTHER" id="PTHR11373:SF4">
    <property type="entry name" value="DEOXYNUCLEOSIDE TRIPHOSPHATE TRIPHOSPHOHYDROLASE SAMHD1"/>
    <property type="match status" value="1"/>
</dbReference>
<dbReference type="Pfam" id="PF01966">
    <property type="entry name" value="HD"/>
    <property type="match status" value="1"/>
</dbReference>
<proteinExistence type="predicted"/>
<dbReference type="EMBL" id="PGGK01000002">
    <property type="protein sequence ID" value="TGC11174.1"/>
    <property type="molecule type" value="Genomic_DNA"/>
</dbReference>
<dbReference type="Pfam" id="PF19276">
    <property type="entry name" value="HD_assoc_2"/>
    <property type="match status" value="1"/>
</dbReference>
<evidence type="ECO:0000313" key="3">
    <source>
        <dbReference type="Proteomes" id="UP000297295"/>
    </source>
</evidence>